<dbReference type="Proteomes" id="UP001208570">
    <property type="component" value="Unassembled WGS sequence"/>
</dbReference>
<dbReference type="AlphaFoldDB" id="A0AAD9N8I2"/>
<dbReference type="Gene3D" id="3.40.50.10330">
    <property type="entry name" value="Probable inorganic polyphosphate/atp-NAD kinase, domain 1"/>
    <property type="match status" value="1"/>
</dbReference>
<dbReference type="Pfam" id="PF19280">
    <property type="entry name" value="CERK_C"/>
    <property type="match status" value="1"/>
</dbReference>
<evidence type="ECO:0000313" key="3">
    <source>
        <dbReference type="EMBL" id="KAK2158951.1"/>
    </source>
</evidence>
<feature type="region of interest" description="Disordered" evidence="1">
    <location>
        <begin position="766"/>
        <end position="840"/>
    </location>
</feature>
<dbReference type="Gene3D" id="2.60.200.40">
    <property type="match status" value="1"/>
</dbReference>
<feature type="compositionally biased region" description="Acidic residues" evidence="1">
    <location>
        <begin position="1"/>
        <end position="13"/>
    </location>
</feature>
<dbReference type="Pfam" id="PF00781">
    <property type="entry name" value="DAGK_cat"/>
    <property type="match status" value="1"/>
</dbReference>
<dbReference type="PROSITE" id="PS50146">
    <property type="entry name" value="DAGK"/>
    <property type="match status" value="1"/>
</dbReference>
<protein>
    <recommendedName>
        <fullName evidence="2">DAGKc domain-containing protein</fullName>
    </recommendedName>
</protein>
<feature type="compositionally biased region" description="Acidic residues" evidence="1">
    <location>
        <begin position="95"/>
        <end position="108"/>
    </location>
</feature>
<dbReference type="InterPro" id="IPR045363">
    <property type="entry name" value="CERK_C"/>
</dbReference>
<feature type="region of interest" description="Disordered" evidence="1">
    <location>
        <begin position="530"/>
        <end position="551"/>
    </location>
</feature>
<evidence type="ECO:0000256" key="1">
    <source>
        <dbReference type="SAM" id="MobiDB-lite"/>
    </source>
</evidence>
<dbReference type="PANTHER" id="PTHR12358:SF111">
    <property type="entry name" value="CERAMIDE KINASE, ISOFORM A"/>
    <property type="match status" value="1"/>
</dbReference>
<feature type="compositionally biased region" description="Basic residues" evidence="1">
    <location>
        <begin position="46"/>
        <end position="55"/>
    </location>
</feature>
<dbReference type="GO" id="GO:0016020">
    <property type="term" value="C:membrane"/>
    <property type="evidence" value="ECO:0007669"/>
    <property type="project" value="GOC"/>
</dbReference>
<organism evidence="3 4">
    <name type="scientific">Paralvinella palmiformis</name>
    <dbReference type="NCBI Taxonomy" id="53620"/>
    <lineage>
        <taxon>Eukaryota</taxon>
        <taxon>Metazoa</taxon>
        <taxon>Spiralia</taxon>
        <taxon>Lophotrochozoa</taxon>
        <taxon>Annelida</taxon>
        <taxon>Polychaeta</taxon>
        <taxon>Sedentaria</taxon>
        <taxon>Canalipalpata</taxon>
        <taxon>Terebellida</taxon>
        <taxon>Terebelliformia</taxon>
        <taxon>Alvinellidae</taxon>
        <taxon>Paralvinella</taxon>
    </lineage>
</organism>
<feature type="compositionally biased region" description="Basic residues" evidence="1">
    <location>
        <begin position="710"/>
        <end position="723"/>
    </location>
</feature>
<feature type="compositionally biased region" description="Basic and acidic residues" evidence="1">
    <location>
        <begin position="36"/>
        <end position="45"/>
    </location>
</feature>
<proteinExistence type="predicted"/>
<dbReference type="PANTHER" id="PTHR12358">
    <property type="entry name" value="SPHINGOSINE KINASE"/>
    <property type="match status" value="1"/>
</dbReference>
<dbReference type="InterPro" id="IPR050187">
    <property type="entry name" value="Lipid_Phosphate_FormReg"/>
</dbReference>
<feature type="region of interest" description="Disordered" evidence="1">
    <location>
        <begin position="692"/>
        <end position="749"/>
    </location>
</feature>
<dbReference type="GO" id="GO:0006672">
    <property type="term" value="P:ceramide metabolic process"/>
    <property type="evidence" value="ECO:0007669"/>
    <property type="project" value="TreeGrafter"/>
</dbReference>
<dbReference type="InterPro" id="IPR001206">
    <property type="entry name" value="Diacylglycerol_kinase_cat_dom"/>
</dbReference>
<feature type="compositionally biased region" description="Polar residues" evidence="1">
    <location>
        <begin position="729"/>
        <end position="746"/>
    </location>
</feature>
<dbReference type="InterPro" id="IPR017438">
    <property type="entry name" value="ATP-NAD_kinase_N"/>
</dbReference>
<feature type="compositionally biased region" description="Basic and acidic residues" evidence="1">
    <location>
        <begin position="692"/>
        <end position="709"/>
    </location>
</feature>
<dbReference type="EMBL" id="JAODUP010000161">
    <property type="protein sequence ID" value="KAK2158951.1"/>
    <property type="molecule type" value="Genomic_DNA"/>
</dbReference>
<comment type="caution">
    <text evidence="3">The sequence shown here is derived from an EMBL/GenBank/DDBJ whole genome shotgun (WGS) entry which is preliminary data.</text>
</comment>
<reference evidence="3" key="1">
    <citation type="journal article" date="2023" name="Mol. Biol. Evol.">
        <title>Third-Generation Sequencing Reveals the Adaptive Role of the Epigenome in Three Deep-Sea Polychaetes.</title>
        <authorList>
            <person name="Perez M."/>
            <person name="Aroh O."/>
            <person name="Sun Y."/>
            <person name="Lan Y."/>
            <person name="Juniper S.K."/>
            <person name="Young C.R."/>
            <person name="Angers B."/>
            <person name="Qian P.Y."/>
        </authorList>
    </citation>
    <scope>NUCLEOTIDE SEQUENCE</scope>
    <source>
        <strain evidence="3">P08H-3</strain>
    </source>
</reference>
<name>A0AAD9N8I2_9ANNE</name>
<feature type="compositionally biased region" description="Basic and acidic residues" evidence="1">
    <location>
        <begin position="137"/>
        <end position="147"/>
    </location>
</feature>
<dbReference type="GO" id="GO:0001729">
    <property type="term" value="F:ceramide kinase activity"/>
    <property type="evidence" value="ECO:0007669"/>
    <property type="project" value="TreeGrafter"/>
</dbReference>
<sequence>MELEDVSYSDDDSSSGVVARDEVRPFTPPSSPELNDDVRPVAKTEAKRKKVKNTRRSSSNGKFVELHHDTDNSKYQPLAKRSGPIHVMPKNTLDLEVDTDPYDDDPEPEERNNKHTSEKVKCETRYESKPKKRSAKRVKELKEKPPETADNDWSGDLKGIFDIDGTTSDVVLNRTGLTWASVELGLMTHKKKSKKKGKDATEDELHLKYEEIMSVKIKRLRKGKQVDGEGLCQGLAIQTYEEKENGRLKNKIILFGNPSQDICMEWSRTIQKVIDGFTKRPKKLLVFIQPFSGKKVSRHTYNKEVLPLLELAGINIVQYIEVNHNEHIKHEVIHMDIENVDCIVCVGGDGTVSKVISHLLDKIQKDNGIELHSTTNPLHAPIPVGIIPTGHTYPCDISSVYNDDKFYKWMFNSHYGFFSSVLSFIPRFSKFGDTKLLAGMLKALTKAKYSNDLDGTEDDILWDEQHDKSDTDSNEEGNDMSYECEIKYIPYTDDSSHNPLNSQECRQGCTKCTVEKTDCDKPVFDKVQSLDPLNESDNSSNLSDTTDEGPWKMSKGKYSSVSVLSTPALSDLSPMGMSRYGHITDGCIDLILVKDVCTREFTRYLKRHVKQKDQLSLPFVEAVRCTEVQFHVRSVDGWNHTDHSVNEILAKVDKNKKKHQLHRADSIEVIDDISEDLDDSDDDSEVDERIRKQVLEDGTDTERSKEKPSSAKKSKEKSKKSRKHDTLEKSTNLDMFSADGQQTTNKPMGYVNENFQEDADNDKLFASRDSQMKHSTKNSSKTSSASKRKAQEKLAQDGGMLLHVTADYQPTPVEQEQARRLSTHRKHEQKKRDKDLAKRKSMWSMDSELVSDLNLHFRWVNYCAYKY</sequence>
<feature type="compositionally biased region" description="Basic and acidic residues" evidence="1">
    <location>
        <begin position="109"/>
        <end position="129"/>
    </location>
</feature>
<dbReference type="InterPro" id="IPR016064">
    <property type="entry name" value="NAD/diacylglycerol_kinase_sf"/>
</dbReference>
<evidence type="ECO:0000259" key="2">
    <source>
        <dbReference type="PROSITE" id="PS50146"/>
    </source>
</evidence>
<evidence type="ECO:0000313" key="4">
    <source>
        <dbReference type="Proteomes" id="UP001208570"/>
    </source>
</evidence>
<feature type="region of interest" description="Disordered" evidence="1">
    <location>
        <begin position="1"/>
        <end position="151"/>
    </location>
</feature>
<accession>A0AAD9N8I2</accession>
<gene>
    <name evidence="3" type="ORF">LSH36_161g04007</name>
</gene>
<keyword evidence="4" id="KW-1185">Reference proteome</keyword>
<feature type="compositionally biased region" description="Low complexity" evidence="1">
    <location>
        <begin position="530"/>
        <end position="544"/>
    </location>
</feature>
<dbReference type="SUPFAM" id="SSF111331">
    <property type="entry name" value="NAD kinase/diacylglycerol kinase-like"/>
    <property type="match status" value="1"/>
</dbReference>
<feature type="domain" description="DAGKc" evidence="2">
    <location>
        <begin position="279"/>
        <end position="390"/>
    </location>
</feature>